<accession>A0A1S2L7A1</accession>
<comment type="caution">
    <text evidence="2">The sequence shown here is derived from an EMBL/GenBank/DDBJ whole genome shotgun (WGS) entry which is preliminary data.</text>
</comment>
<name>A0A1S2L7A1_9BACI</name>
<keyword evidence="1" id="KW-0472">Membrane</keyword>
<dbReference type="AlphaFoldDB" id="A0A1S2L7A1"/>
<feature type="transmembrane region" description="Helical" evidence="1">
    <location>
        <begin position="12"/>
        <end position="40"/>
    </location>
</feature>
<reference evidence="2 3" key="1">
    <citation type="submission" date="2016-10" db="EMBL/GenBank/DDBJ databases">
        <title>Draft genome sequences of four alkaliphilic bacteria belonging to the Anaerobacillus genus.</title>
        <authorList>
            <person name="Bassil N.M."/>
            <person name="Lloyd J.R."/>
        </authorList>
    </citation>
    <scope>NUCLEOTIDE SEQUENCE [LARGE SCALE GENOMIC DNA]</scope>
    <source>
        <strain evidence="2 3">DSM 15340</strain>
    </source>
</reference>
<keyword evidence="1" id="KW-0812">Transmembrane</keyword>
<keyword evidence="1" id="KW-1133">Transmembrane helix</keyword>
<dbReference type="RefSeq" id="WP_071314835.1">
    <property type="nucleotide sequence ID" value="NZ_MLQQ01000058.1"/>
</dbReference>
<proteinExistence type="predicted"/>
<evidence type="ECO:0000313" key="3">
    <source>
        <dbReference type="Proteomes" id="UP000180098"/>
    </source>
</evidence>
<evidence type="ECO:0000313" key="2">
    <source>
        <dbReference type="EMBL" id="OIJ07647.1"/>
    </source>
</evidence>
<keyword evidence="3" id="KW-1185">Reference proteome</keyword>
<dbReference type="Proteomes" id="UP000180098">
    <property type="component" value="Unassembled WGS sequence"/>
</dbReference>
<sequence length="79" mass="8880">MGLDLSGIELPFSVLDIVIGGLQMVELAGAFALLALSLIVAPKIVRFAKIVVEGRENGESWRQITNNYDRDFHKRKFYE</sequence>
<gene>
    <name evidence="2" type="ORF">BKP35_18355</name>
</gene>
<evidence type="ECO:0000256" key="1">
    <source>
        <dbReference type="SAM" id="Phobius"/>
    </source>
</evidence>
<organism evidence="2 3">
    <name type="scientific">Anaerobacillus arseniciselenatis</name>
    <dbReference type="NCBI Taxonomy" id="85682"/>
    <lineage>
        <taxon>Bacteria</taxon>
        <taxon>Bacillati</taxon>
        <taxon>Bacillota</taxon>
        <taxon>Bacilli</taxon>
        <taxon>Bacillales</taxon>
        <taxon>Bacillaceae</taxon>
        <taxon>Anaerobacillus</taxon>
    </lineage>
</organism>
<protein>
    <submittedName>
        <fullName evidence="2">Uncharacterized protein</fullName>
    </submittedName>
</protein>
<dbReference type="EMBL" id="MLQQ01000058">
    <property type="protein sequence ID" value="OIJ07647.1"/>
    <property type="molecule type" value="Genomic_DNA"/>
</dbReference>